<comment type="function">
    <text evidence="10">Catalyzes the condensation of 2 ATP molecules into cyclic di-AMP (c-di-AMP), a second messenger used to regulate differing processes in different bacteria.</text>
</comment>
<dbReference type="InterPro" id="IPR050338">
    <property type="entry name" value="DisA"/>
</dbReference>
<dbReference type="InterPro" id="IPR045585">
    <property type="entry name" value="CdaA_N"/>
</dbReference>
<dbReference type="PANTHER" id="PTHR34185:SF1">
    <property type="entry name" value="DIADENYLATE CYCLASE"/>
    <property type="match status" value="1"/>
</dbReference>
<dbReference type="EC" id="2.7.7.85" evidence="10"/>
<keyword evidence="6 10" id="KW-0547">Nucleotide-binding</keyword>
<dbReference type="GO" id="GO:0106408">
    <property type="term" value="F:diadenylate cyclase activity"/>
    <property type="evidence" value="ECO:0007669"/>
    <property type="project" value="UniProtKB-EC"/>
</dbReference>
<evidence type="ECO:0000256" key="3">
    <source>
        <dbReference type="ARBA" id="ARBA00022679"/>
    </source>
</evidence>
<comment type="catalytic activity">
    <reaction evidence="1 10">
        <text>2 ATP = 3',3'-c-di-AMP + 2 diphosphate</text>
        <dbReference type="Rhea" id="RHEA:35655"/>
        <dbReference type="ChEBI" id="CHEBI:30616"/>
        <dbReference type="ChEBI" id="CHEBI:33019"/>
        <dbReference type="ChEBI" id="CHEBI:71500"/>
        <dbReference type="EC" id="2.7.7.85"/>
    </reaction>
</comment>
<accession>A0A1L3J508</accession>
<evidence type="ECO:0000256" key="1">
    <source>
        <dbReference type="ARBA" id="ARBA00000877"/>
    </source>
</evidence>
<evidence type="ECO:0000313" key="13">
    <source>
        <dbReference type="Proteomes" id="UP000182510"/>
    </source>
</evidence>
<dbReference type="PIRSF" id="PIRSF004793">
    <property type="entry name" value="UCP004793"/>
    <property type="match status" value="1"/>
</dbReference>
<reference evidence="12 13" key="1">
    <citation type="submission" date="2016-11" db="EMBL/GenBank/DDBJ databases">
        <title>Gramella sp. LPB0144 isolated from marine environment.</title>
        <authorList>
            <person name="Kim E."/>
            <person name="Yi H."/>
        </authorList>
    </citation>
    <scope>NUCLEOTIDE SEQUENCE [LARGE SCALE GENOMIC DNA]</scope>
    <source>
        <strain evidence="12 13">LPB0144</strain>
    </source>
</reference>
<protein>
    <recommendedName>
        <fullName evidence="10">Diadenylate cyclase</fullName>
        <shortName evidence="10">DAC</shortName>
        <ecNumber evidence="10">2.7.7.85</ecNumber>
    </recommendedName>
    <alternativeName>
        <fullName evidence="10">Cyclic-di-AMP synthase</fullName>
        <shortName evidence="10">c-di-AMP synthase</shortName>
    </alternativeName>
</protein>
<dbReference type="InterPro" id="IPR003390">
    <property type="entry name" value="DNA_integrity_scan_DisA_N"/>
</dbReference>
<evidence type="ECO:0000256" key="4">
    <source>
        <dbReference type="ARBA" id="ARBA00022692"/>
    </source>
</evidence>
<dbReference type="InterPro" id="IPR014046">
    <property type="entry name" value="C-di-AMP_synthase"/>
</dbReference>
<keyword evidence="8 10" id="KW-1133">Transmembrane helix</keyword>
<dbReference type="PROSITE" id="PS51794">
    <property type="entry name" value="DAC"/>
    <property type="match status" value="1"/>
</dbReference>
<sequence length="257" mass="29032">MDIIDLRILDILDIVFVALLLYYVYKLVRGTAAVNIFIGIVVIYLAWLLTQLLEMELLSSVLGEFIGVGVFALIVVFQQEIRKFLLMIGSTNFTQKGRFFKSFKINRDDFDSKIKVEAIVNACQTMGKTYTGALMVIQKSNKLDFVKNSGDKMRIELNQPIIESIFFKNSPLHDGAMIIEDNKITATRVILPVSNDRSIPLRFGLRHRAAVGITEKTDALALVVSEETGQTSYIKDGQFVMFESMDELTEKLKTDLT</sequence>
<keyword evidence="3 10" id="KW-0808">Transferase</keyword>
<evidence type="ECO:0000256" key="7">
    <source>
        <dbReference type="ARBA" id="ARBA00022840"/>
    </source>
</evidence>
<feature type="transmembrane region" description="Helical" evidence="10">
    <location>
        <begin position="32"/>
        <end position="51"/>
    </location>
</feature>
<keyword evidence="2 10" id="KW-1003">Cell membrane</keyword>
<evidence type="ECO:0000256" key="2">
    <source>
        <dbReference type="ARBA" id="ARBA00022475"/>
    </source>
</evidence>
<dbReference type="GO" id="GO:0004016">
    <property type="term" value="F:adenylate cyclase activity"/>
    <property type="evidence" value="ECO:0007669"/>
    <property type="project" value="UniProtKB-UniRule"/>
</dbReference>
<dbReference type="PANTHER" id="PTHR34185">
    <property type="entry name" value="DIADENYLATE CYCLASE"/>
    <property type="match status" value="1"/>
</dbReference>
<keyword evidence="7 10" id="KW-0067">ATP-binding</keyword>
<dbReference type="SUPFAM" id="SSF143597">
    <property type="entry name" value="YojJ-like"/>
    <property type="match status" value="1"/>
</dbReference>
<dbReference type="RefSeq" id="WP_072552837.1">
    <property type="nucleotide sequence ID" value="NZ_CP018153.1"/>
</dbReference>
<feature type="transmembrane region" description="Helical" evidence="10">
    <location>
        <begin position="57"/>
        <end position="77"/>
    </location>
</feature>
<evidence type="ECO:0000256" key="9">
    <source>
        <dbReference type="ARBA" id="ARBA00023136"/>
    </source>
</evidence>
<dbReference type="HAMAP" id="MF_01499">
    <property type="entry name" value="DacA"/>
    <property type="match status" value="1"/>
</dbReference>
<name>A0A1L3J508_9FLAO</name>
<proteinExistence type="inferred from homology"/>
<dbReference type="OrthoDB" id="9807385at2"/>
<dbReference type="EMBL" id="CP018153">
    <property type="protein sequence ID" value="APG60190.1"/>
    <property type="molecule type" value="Genomic_DNA"/>
</dbReference>
<evidence type="ECO:0000259" key="11">
    <source>
        <dbReference type="PROSITE" id="PS51794"/>
    </source>
</evidence>
<evidence type="ECO:0000313" key="12">
    <source>
        <dbReference type="EMBL" id="APG60190.1"/>
    </source>
</evidence>
<dbReference type="NCBIfam" id="TIGR00159">
    <property type="entry name" value="diadenylate cyclase CdaA"/>
    <property type="match status" value="1"/>
</dbReference>
<dbReference type="Gene3D" id="3.40.1700.10">
    <property type="entry name" value="DNA integrity scanning protein, DisA, N-terminal domain"/>
    <property type="match status" value="1"/>
</dbReference>
<dbReference type="Proteomes" id="UP000182510">
    <property type="component" value="Chromosome"/>
</dbReference>
<keyword evidence="9 10" id="KW-0472">Membrane</keyword>
<gene>
    <name evidence="10" type="primary">dacA</name>
    <name evidence="12" type="ORF">LPB144_07095</name>
</gene>
<organism evidence="12 13">
    <name type="scientific">Christiangramia salexigens</name>
    <dbReference type="NCBI Taxonomy" id="1913577"/>
    <lineage>
        <taxon>Bacteria</taxon>
        <taxon>Pseudomonadati</taxon>
        <taxon>Bacteroidota</taxon>
        <taxon>Flavobacteriia</taxon>
        <taxon>Flavobacteriales</taxon>
        <taxon>Flavobacteriaceae</taxon>
        <taxon>Christiangramia</taxon>
    </lineage>
</organism>
<evidence type="ECO:0000256" key="6">
    <source>
        <dbReference type="ARBA" id="ARBA00022741"/>
    </source>
</evidence>
<comment type="similarity">
    <text evidence="10">Belongs to the adenylate cyclase family. DacA/CdaA subfamily.</text>
</comment>
<dbReference type="InterPro" id="IPR034701">
    <property type="entry name" value="CdaA"/>
</dbReference>
<dbReference type="GO" id="GO:0005524">
    <property type="term" value="F:ATP binding"/>
    <property type="evidence" value="ECO:0007669"/>
    <property type="project" value="UniProtKB-UniRule"/>
</dbReference>
<dbReference type="KEGG" id="grl:LPB144_07095"/>
<comment type="subunit">
    <text evidence="10">Probably a homodimer.</text>
</comment>
<keyword evidence="13" id="KW-1185">Reference proteome</keyword>
<feature type="transmembrane region" description="Helical" evidence="10">
    <location>
        <begin position="6"/>
        <end position="25"/>
    </location>
</feature>
<evidence type="ECO:0000256" key="5">
    <source>
        <dbReference type="ARBA" id="ARBA00022695"/>
    </source>
</evidence>
<evidence type="ECO:0000256" key="10">
    <source>
        <dbReference type="HAMAP-Rule" id="MF_01499"/>
    </source>
</evidence>
<evidence type="ECO:0000256" key="8">
    <source>
        <dbReference type="ARBA" id="ARBA00022989"/>
    </source>
</evidence>
<comment type="caution">
    <text evidence="10">Lacks conserved residue(s) required for the propagation of feature annotation.</text>
</comment>
<dbReference type="Pfam" id="PF02457">
    <property type="entry name" value="DAC"/>
    <property type="match status" value="1"/>
</dbReference>
<dbReference type="AlphaFoldDB" id="A0A1L3J508"/>
<dbReference type="InterPro" id="IPR036888">
    <property type="entry name" value="DNA_integrity_DisA_N_sf"/>
</dbReference>
<dbReference type="GO" id="GO:0006171">
    <property type="term" value="P:cAMP biosynthetic process"/>
    <property type="evidence" value="ECO:0007669"/>
    <property type="project" value="InterPro"/>
</dbReference>
<keyword evidence="5 10" id="KW-0548">Nucleotidyltransferase</keyword>
<keyword evidence="4 10" id="KW-0812">Transmembrane</keyword>
<feature type="domain" description="DAC" evidence="11">
    <location>
        <begin position="78"/>
        <end position="247"/>
    </location>
</feature>
<dbReference type="Pfam" id="PF19293">
    <property type="entry name" value="CdaA_N"/>
    <property type="match status" value="1"/>
</dbReference>
<dbReference type="STRING" id="1913577.LPB144_07095"/>